<dbReference type="Proteomes" id="UP000221080">
    <property type="component" value="Unplaced"/>
</dbReference>
<dbReference type="RefSeq" id="XP_053535153.1">
    <property type="nucleotide sequence ID" value="XM_053679178.1"/>
</dbReference>
<dbReference type="InterPro" id="IPR050457">
    <property type="entry name" value="ZnFinger_BTB_dom_contain"/>
</dbReference>
<dbReference type="PANTHER" id="PTHR46105">
    <property type="entry name" value="AGAP004733-PA"/>
    <property type="match status" value="1"/>
</dbReference>
<dbReference type="GO" id="GO:0000981">
    <property type="term" value="F:DNA-binding transcription factor activity, RNA polymerase II-specific"/>
    <property type="evidence" value="ECO:0007669"/>
    <property type="project" value="TreeGrafter"/>
</dbReference>
<evidence type="ECO:0000259" key="1">
    <source>
        <dbReference type="PROSITE" id="PS50097"/>
    </source>
</evidence>
<dbReference type="Pfam" id="PF00651">
    <property type="entry name" value="BTB"/>
    <property type="match status" value="1"/>
</dbReference>
<gene>
    <name evidence="3" type="primary">LOC128630864</name>
</gene>
<proteinExistence type="predicted"/>
<dbReference type="PROSITE" id="PS50097">
    <property type="entry name" value="BTB"/>
    <property type="match status" value="1"/>
</dbReference>
<dbReference type="GO" id="GO:0000978">
    <property type="term" value="F:RNA polymerase II cis-regulatory region sequence-specific DNA binding"/>
    <property type="evidence" value="ECO:0007669"/>
    <property type="project" value="TreeGrafter"/>
</dbReference>
<keyword evidence="2" id="KW-1185">Reference proteome</keyword>
<dbReference type="OrthoDB" id="191037at2759"/>
<dbReference type="PANTHER" id="PTHR46105:SF6">
    <property type="entry name" value="ZINC FINGER AND BTB DOMAIN-CONTAINING PROTEIN 7A"/>
    <property type="match status" value="1"/>
</dbReference>
<dbReference type="InterPro" id="IPR000210">
    <property type="entry name" value="BTB/POZ_dom"/>
</dbReference>
<dbReference type="Gene3D" id="3.30.710.10">
    <property type="entry name" value="Potassium Channel Kv1.1, Chain A"/>
    <property type="match status" value="1"/>
</dbReference>
<feature type="domain" description="BTB" evidence="1">
    <location>
        <begin position="32"/>
        <end position="74"/>
    </location>
</feature>
<dbReference type="GeneID" id="128630864"/>
<sequence length="74" mass="8625">MSKQEEEKGMQRKVDGMSCNIINELRLEKKLCDVVIMVDGTEFHVHKNILCGCSPYFMVLFTKGWYPPDKLSWV</sequence>
<dbReference type="SUPFAM" id="SSF54695">
    <property type="entry name" value="POZ domain"/>
    <property type="match status" value="1"/>
</dbReference>
<accession>A0A9F7RER5</accession>
<dbReference type="KEGG" id="ipu:128630864"/>
<name>A0A9F7RER5_ICTPU</name>
<evidence type="ECO:0000313" key="3">
    <source>
        <dbReference type="RefSeq" id="XP_053535153.1"/>
    </source>
</evidence>
<reference evidence="3" key="1">
    <citation type="submission" date="2025-08" db="UniProtKB">
        <authorList>
            <consortium name="RefSeq"/>
        </authorList>
    </citation>
    <scope>IDENTIFICATION</scope>
    <source>
        <tissue evidence="3">Blood</tissue>
    </source>
</reference>
<organism evidence="2 3">
    <name type="scientific">Ictalurus punctatus</name>
    <name type="common">Channel catfish</name>
    <name type="synonym">Silurus punctatus</name>
    <dbReference type="NCBI Taxonomy" id="7998"/>
    <lineage>
        <taxon>Eukaryota</taxon>
        <taxon>Metazoa</taxon>
        <taxon>Chordata</taxon>
        <taxon>Craniata</taxon>
        <taxon>Vertebrata</taxon>
        <taxon>Euteleostomi</taxon>
        <taxon>Actinopterygii</taxon>
        <taxon>Neopterygii</taxon>
        <taxon>Teleostei</taxon>
        <taxon>Ostariophysi</taxon>
        <taxon>Siluriformes</taxon>
        <taxon>Ictaluridae</taxon>
        <taxon>Ictalurus</taxon>
    </lineage>
</organism>
<dbReference type="AlphaFoldDB" id="A0A9F7RER5"/>
<dbReference type="InterPro" id="IPR011333">
    <property type="entry name" value="SKP1/BTB/POZ_sf"/>
</dbReference>
<evidence type="ECO:0000313" key="2">
    <source>
        <dbReference type="Proteomes" id="UP000221080"/>
    </source>
</evidence>
<protein>
    <submittedName>
        <fullName evidence="3">Kelch-like protein 10</fullName>
    </submittedName>
</protein>